<evidence type="ECO:0000313" key="2">
    <source>
        <dbReference type="Proteomes" id="UP001235094"/>
    </source>
</evidence>
<reference evidence="1 2" key="1">
    <citation type="submission" date="2023-07" db="EMBL/GenBank/DDBJ databases">
        <title>Genomic Encyclopedia of Type Strains, Phase IV (KMG-IV): sequencing the most valuable type-strain genomes for metagenomic binning, comparative biology and taxonomic classification.</title>
        <authorList>
            <person name="Goeker M."/>
        </authorList>
    </citation>
    <scope>NUCLEOTIDE SEQUENCE [LARGE SCALE GENOMIC DNA]</scope>
    <source>
        <strain evidence="1 2">DSM 15561</strain>
    </source>
</reference>
<proteinExistence type="predicted"/>
<name>A0ABU0LTT7_9HYPH</name>
<gene>
    <name evidence="1" type="ORF">QOZ99_003023</name>
</gene>
<sequence length="36" mass="3941">MADESFRLDPKVAAINGAAHPMIHLGCIDGRSRHPR</sequence>
<dbReference type="Proteomes" id="UP001235094">
    <property type="component" value="Unassembled WGS sequence"/>
</dbReference>
<accession>A0ABU0LTT7</accession>
<protein>
    <submittedName>
        <fullName evidence="1">Uncharacterized protein</fullName>
    </submittedName>
</protein>
<evidence type="ECO:0000313" key="1">
    <source>
        <dbReference type="EMBL" id="MDQ0512121.1"/>
    </source>
</evidence>
<keyword evidence="2" id="KW-1185">Reference proteome</keyword>
<comment type="caution">
    <text evidence="1">The sequence shown here is derived from an EMBL/GenBank/DDBJ whole genome shotgun (WGS) entry which is preliminary data.</text>
</comment>
<organism evidence="1 2">
    <name type="scientific">Ancylobacter amanitiformis</name>
    <dbReference type="NCBI Taxonomy" id="217069"/>
    <lineage>
        <taxon>Bacteria</taxon>
        <taxon>Pseudomonadati</taxon>
        <taxon>Pseudomonadota</taxon>
        <taxon>Alphaproteobacteria</taxon>
        <taxon>Hyphomicrobiales</taxon>
        <taxon>Xanthobacteraceae</taxon>
        <taxon>Ancylobacter</taxon>
    </lineage>
</organism>
<dbReference type="EMBL" id="JAUSVR010000010">
    <property type="protein sequence ID" value="MDQ0512121.1"/>
    <property type="molecule type" value="Genomic_DNA"/>
</dbReference>